<dbReference type="Gene3D" id="3.40.50.2000">
    <property type="entry name" value="Glycogen Phosphorylase B"/>
    <property type="match status" value="2"/>
</dbReference>
<evidence type="ECO:0000313" key="2">
    <source>
        <dbReference type="EMBL" id="MBY6140971.1"/>
    </source>
</evidence>
<dbReference type="EC" id="2.4.-.-" evidence="2"/>
<dbReference type="EMBL" id="JAHVJA010000008">
    <property type="protein sequence ID" value="MBY6140971.1"/>
    <property type="molecule type" value="Genomic_DNA"/>
</dbReference>
<keyword evidence="3" id="KW-1185">Reference proteome</keyword>
<dbReference type="InterPro" id="IPR001296">
    <property type="entry name" value="Glyco_trans_1"/>
</dbReference>
<dbReference type="SUPFAM" id="SSF53756">
    <property type="entry name" value="UDP-Glycosyltransferase/glycogen phosphorylase"/>
    <property type="match status" value="1"/>
</dbReference>
<dbReference type="InterPro" id="IPR050194">
    <property type="entry name" value="Glycosyltransferase_grp1"/>
</dbReference>
<keyword evidence="2" id="KW-0328">Glycosyltransferase</keyword>
<sequence length="318" mass="35016">MNIARGNRRLPQAVKLLRAGCAAARILLESGRSSSTYISVDANKGMYLTFLYCLCARARSSRVFLHHHTYSHISERNRAMAWIVSAAGADAVHISICREMSRALSSRYPKIRHTENLSNIFHIGSAEQGARPEGSGTEIVLGHMSRLSCEKGVQTCLEVYRNLKRRGIPAVLRLAGRFADAKTRDLVQAAAAGDSGIQHLGEISGQEKEAFFQSLGFFLFPSAYKNETQGIVNLEALSHGVPVLAVGRACLKSDLSRQPEWLFADQAAFTGRVPDYIADNLDRYPELRRNAAALFEDLKGESGDQLERISDLLVPLEA</sequence>
<evidence type="ECO:0000313" key="3">
    <source>
        <dbReference type="Proteomes" id="UP000766629"/>
    </source>
</evidence>
<evidence type="ECO:0000259" key="1">
    <source>
        <dbReference type="Pfam" id="PF00534"/>
    </source>
</evidence>
<dbReference type="PANTHER" id="PTHR45947">
    <property type="entry name" value="SULFOQUINOVOSYL TRANSFERASE SQD2"/>
    <property type="match status" value="1"/>
</dbReference>
<proteinExistence type="predicted"/>
<gene>
    <name evidence="2" type="ORF">KUV26_16145</name>
</gene>
<dbReference type="GO" id="GO:0016757">
    <property type="term" value="F:glycosyltransferase activity"/>
    <property type="evidence" value="ECO:0007669"/>
    <property type="project" value="UniProtKB-KW"/>
</dbReference>
<comment type="caution">
    <text evidence="2">The sequence shown here is derived from an EMBL/GenBank/DDBJ whole genome shotgun (WGS) entry which is preliminary data.</text>
</comment>
<dbReference type="Pfam" id="PF00534">
    <property type="entry name" value="Glycos_transf_1"/>
    <property type="match status" value="1"/>
</dbReference>
<accession>A0ABS7NIE2</accession>
<name>A0ABS7NIE2_9RHOB</name>
<protein>
    <submittedName>
        <fullName evidence="2">Glycosyltransferase</fullName>
        <ecNumber evidence="2">2.4.-.-</ecNumber>
    </submittedName>
</protein>
<keyword evidence="2" id="KW-0808">Transferase</keyword>
<dbReference type="RefSeq" id="WP_222509083.1">
    <property type="nucleotide sequence ID" value="NZ_JAHVJA010000008.1"/>
</dbReference>
<reference evidence="2 3" key="1">
    <citation type="submission" date="2021-06" db="EMBL/GenBank/DDBJ databases">
        <title>50 bacteria genomes isolated from Dapeng, Shenzhen, China.</title>
        <authorList>
            <person name="Zheng W."/>
            <person name="Yu S."/>
            <person name="Huang Y."/>
        </authorList>
    </citation>
    <scope>NUCLEOTIDE SEQUENCE [LARGE SCALE GENOMIC DNA]</scope>
    <source>
        <strain evidence="2 3">DP1N14-2</strain>
    </source>
</reference>
<organism evidence="2 3">
    <name type="scientific">Leisingera daeponensis</name>
    <dbReference type="NCBI Taxonomy" id="405746"/>
    <lineage>
        <taxon>Bacteria</taxon>
        <taxon>Pseudomonadati</taxon>
        <taxon>Pseudomonadota</taxon>
        <taxon>Alphaproteobacteria</taxon>
        <taxon>Rhodobacterales</taxon>
        <taxon>Roseobacteraceae</taxon>
        <taxon>Leisingera</taxon>
    </lineage>
</organism>
<dbReference type="Proteomes" id="UP000766629">
    <property type="component" value="Unassembled WGS sequence"/>
</dbReference>
<feature type="domain" description="Glycosyl transferase family 1" evidence="1">
    <location>
        <begin position="136"/>
        <end position="246"/>
    </location>
</feature>
<dbReference type="PANTHER" id="PTHR45947:SF3">
    <property type="entry name" value="SULFOQUINOVOSYL TRANSFERASE SQD2"/>
    <property type="match status" value="1"/>
</dbReference>